<name>A0AAP2ZC33_9EURY</name>
<dbReference type="RefSeq" id="WP_342810812.1">
    <property type="nucleotide sequence ID" value="NZ_JAOPJZ010000052.1"/>
</dbReference>
<keyword evidence="3" id="KW-0328">Glycosyltransferase</keyword>
<dbReference type="InterPro" id="IPR050194">
    <property type="entry name" value="Glycosyltransferase_grp1"/>
</dbReference>
<keyword evidence="3" id="KW-0808">Transferase</keyword>
<sequence>MDVLTLTNAPDAPFLQQQLEALEERGVSVTVRAVGGDPTAARSRGPIPYFRFFRTVRAEPLAEYDLIHAHYGLTAPMALAQRELPVVLSLWGSDVHGPVKPVSRLCAPRCDEVLVMSQAMADALSTPCRVIPDGVDLGIFKPQPQEKALETVGWSENVANVLFPYAPDRSVKNYPRARRVVDAVGKRLERPVELRTVSGVDHEAMVAYMNAADALLLTSHSEGSPNSVKEAMACNLAVVAADVGDVRERLEGVEPSTVATNDEELIDGLTDTLEHGVRSNGRDMVGEVSLQATTDSLLEVYDSVIGDGTDDESDERTAQHREKPPRA</sequence>
<dbReference type="GO" id="GO:0016757">
    <property type="term" value="F:glycosyltransferase activity"/>
    <property type="evidence" value="ECO:0007669"/>
    <property type="project" value="UniProtKB-KW"/>
</dbReference>
<dbReference type="InterPro" id="IPR028098">
    <property type="entry name" value="Glyco_trans_4-like_N"/>
</dbReference>
<keyword evidence="4" id="KW-1185">Reference proteome</keyword>
<feature type="compositionally biased region" description="Basic and acidic residues" evidence="1">
    <location>
        <begin position="315"/>
        <end position="327"/>
    </location>
</feature>
<comment type="caution">
    <text evidence="3">The sequence shown here is derived from an EMBL/GenBank/DDBJ whole genome shotgun (WGS) entry which is preliminary data.</text>
</comment>
<dbReference type="EMBL" id="JAOPJZ010000052">
    <property type="protein sequence ID" value="MCU4754514.1"/>
    <property type="molecule type" value="Genomic_DNA"/>
</dbReference>
<organism evidence="3 4">
    <name type="scientific">Natronosalvus hydrolyticus</name>
    <dbReference type="NCBI Taxonomy" id="2979988"/>
    <lineage>
        <taxon>Archaea</taxon>
        <taxon>Methanobacteriati</taxon>
        <taxon>Methanobacteriota</taxon>
        <taxon>Stenosarchaea group</taxon>
        <taxon>Halobacteria</taxon>
        <taxon>Halobacteriales</taxon>
        <taxon>Natrialbaceae</taxon>
        <taxon>Natronosalvus</taxon>
    </lineage>
</organism>
<accession>A0AAP2ZC33</accession>
<evidence type="ECO:0000259" key="2">
    <source>
        <dbReference type="Pfam" id="PF13439"/>
    </source>
</evidence>
<dbReference type="Proteomes" id="UP001321047">
    <property type="component" value="Unassembled WGS sequence"/>
</dbReference>
<proteinExistence type="predicted"/>
<feature type="region of interest" description="Disordered" evidence="1">
    <location>
        <begin position="306"/>
        <end position="327"/>
    </location>
</feature>
<dbReference type="Pfam" id="PF13439">
    <property type="entry name" value="Glyco_transf_4"/>
    <property type="match status" value="1"/>
</dbReference>
<evidence type="ECO:0000313" key="3">
    <source>
        <dbReference type="EMBL" id="MCU4754514.1"/>
    </source>
</evidence>
<dbReference type="SUPFAM" id="SSF53756">
    <property type="entry name" value="UDP-Glycosyltransferase/glycogen phosphorylase"/>
    <property type="match status" value="1"/>
</dbReference>
<dbReference type="PANTHER" id="PTHR45947:SF3">
    <property type="entry name" value="SULFOQUINOVOSYL TRANSFERASE SQD2"/>
    <property type="match status" value="1"/>
</dbReference>
<dbReference type="AlphaFoldDB" id="A0AAP2ZC33"/>
<dbReference type="Pfam" id="PF13692">
    <property type="entry name" value="Glyco_trans_1_4"/>
    <property type="match status" value="1"/>
</dbReference>
<evidence type="ECO:0000256" key="1">
    <source>
        <dbReference type="SAM" id="MobiDB-lite"/>
    </source>
</evidence>
<protein>
    <submittedName>
        <fullName evidence="3">Glycosyltransferase</fullName>
        <ecNumber evidence="3">2.4.-.-</ecNumber>
    </submittedName>
</protein>
<dbReference type="PANTHER" id="PTHR45947">
    <property type="entry name" value="SULFOQUINOVOSYL TRANSFERASE SQD2"/>
    <property type="match status" value="1"/>
</dbReference>
<dbReference type="EC" id="2.4.-.-" evidence="3"/>
<evidence type="ECO:0000313" key="4">
    <source>
        <dbReference type="Proteomes" id="UP001321047"/>
    </source>
</evidence>
<gene>
    <name evidence="3" type="ORF">OB919_21525</name>
</gene>
<dbReference type="Gene3D" id="3.40.50.2000">
    <property type="entry name" value="Glycogen Phosphorylase B"/>
    <property type="match status" value="2"/>
</dbReference>
<reference evidence="3 4" key="1">
    <citation type="submission" date="2022-09" db="EMBL/GenBank/DDBJ databases">
        <title>Enrichment on poylsaccharides allowed isolation of novel metabolic and taxonomic groups of Haloarchaea.</title>
        <authorList>
            <person name="Sorokin D.Y."/>
            <person name="Elcheninov A.G."/>
            <person name="Khizhniak T.V."/>
            <person name="Kolganova T.V."/>
            <person name="Kublanov I.V."/>
        </authorList>
    </citation>
    <scope>NUCLEOTIDE SEQUENCE [LARGE SCALE GENOMIC DNA]</scope>
    <source>
        <strain evidence="3 4">AArc-curdl1</strain>
    </source>
</reference>
<feature type="domain" description="Glycosyltransferase subfamily 4-like N-terminal" evidence="2">
    <location>
        <begin position="19"/>
        <end position="137"/>
    </location>
</feature>